<feature type="compositionally biased region" description="Basic residues" evidence="1">
    <location>
        <begin position="350"/>
        <end position="362"/>
    </location>
</feature>
<feature type="region of interest" description="Disordered" evidence="1">
    <location>
        <begin position="204"/>
        <end position="228"/>
    </location>
</feature>
<accession>A0AA38LV65</accession>
<organism evidence="2 3">
    <name type="scientific">Dioszegia hungarica</name>
    <dbReference type="NCBI Taxonomy" id="4972"/>
    <lineage>
        <taxon>Eukaryota</taxon>
        <taxon>Fungi</taxon>
        <taxon>Dikarya</taxon>
        <taxon>Basidiomycota</taxon>
        <taxon>Agaricomycotina</taxon>
        <taxon>Tremellomycetes</taxon>
        <taxon>Tremellales</taxon>
        <taxon>Bulleribasidiaceae</taxon>
        <taxon>Dioszegia</taxon>
    </lineage>
</organism>
<sequence>MGPLRPWGLLGVVTHSAHRRRTAIVRAEEYTPRYRKPAAGGAVNVLASGLRRTGTPDFLAAPTRSSSPLPLLIQMADGRLADFCSKTFKRQARPGTSQNLNAVRSYLRPYIALQCSTSMELSDTSSDGSPAPVHRNSERDSESPTGRIPPSDQGTSRGEYASYRRLIQLSSDEDEDDEPTSGTVAAAKELKKAVRELREAYPLHAAATPAEGEGHEEVEAEESSTLVRGPEEADVALRAVMSLDEVERKQRKKVGKVDWKAVKAASKQNLPYPGKAMERASALNTAEPSSQPRAAKAMTGLRDALCPAQPPVRPAPDIFTHRIQLVRAAHRKAMELDAEVDYLQPYKLYKPKKKRDRSKKKAATSSGSPAETAAGPEAGPKPATKKRKIQTEHAEASEVGAALGSVADTTSPGAEPEPRKKKTKQR</sequence>
<dbReference type="EMBL" id="JAKWFO010000005">
    <property type="protein sequence ID" value="KAI9635339.1"/>
    <property type="molecule type" value="Genomic_DNA"/>
</dbReference>
<keyword evidence="3" id="KW-1185">Reference proteome</keyword>
<reference evidence="2" key="1">
    <citation type="journal article" date="2022" name="G3 (Bethesda)">
        <title>High quality genome of the basidiomycete yeast Dioszegia hungarica PDD-24b-2 isolated from cloud water.</title>
        <authorList>
            <person name="Jarrige D."/>
            <person name="Haridas S."/>
            <person name="Bleykasten-Grosshans C."/>
            <person name="Joly M."/>
            <person name="Nadalig T."/>
            <person name="Sancelme M."/>
            <person name="Vuilleumier S."/>
            <person name="Grigoriev I.V."/>
            <person name="Amato P."/>
            <person name="Bringel F."/>
        </authorList>
    </citation>
    <scope>NUCLEOTIDE SEQUENCE</scope>
    <source>
        <strain evidence="2">PDD-24b-2</strain>
    </source>
</reference>
<name>A0AA38LV65_9TREE</name>
<feature type="region of interest" description="Disordered" evidence="1">
    <location>
        <begin position="118"/>
        <end position="160"/>
    </location>
</feature>
<dbReference type="Proteomes" id="UP001164286">
    <property type="component" value="Unassembled WGS sequence"/>
</dbReference>
<gene>
    <name evidence="2" type="ORF">MKK02DRAFT_32788</name>
</gene>
<feature type="compositionally biased region" description="Low complexity" evidence="1">
    <location>
        <begin position="369"/>
        <end position="382"/>
    </location>
</feature>
<dbReference type="RefSeq" id="XP_052945116.1">
    <property type="nucleotide sequence ID" value="XM_053088574.1"/>
</dbReference>
<dbReference type="AlphaFoldDB" id="A0AA38LV65"/>
<dbReference type="GeneID" id="77727779"/>
<protein>
    <submittedName>
        <fullName evidence="2">Uncharacterized protein</fullName>
    </submittedName>
</protein>
<evidence type="ECO:0000256" key="1">
    <source>
        <dbReference type="SAM" id="MobiDB-lite"/>
    </source>
</evidence>
<comment type="caution">
    <text evidence="2">The sequence shown here is derived from an EMBL/GenBank/DDBJ whole genome shotgun (WGS) entry which is preliminary data.</text>
</comment>
<feature type="region of interest" description="Disordered" evidence="1">
    <location>
        <begin position="350"/>
        <end position="426"/>
    </location>
</feature>
<evidence type="ECO:0000313" key="2">
    <source>
        <dbReference type="EMBL" id="KAI9635339.1"/>
    </source>
</evidence>
<feature type="compositionally biased region" description="Polar residues" evidence="1">
    <location>
        <begin position="118"/>
        <end position="128"/>
    </location>
</feature>
<proteinExistence type="predicted"/>
<evidence type="ECO:0000313" key="3">
    <source>
        <dbReference type="Proteomes" id="UP001164286"/>
    </source>
</evidence>